<accession>A0ABQ2V614</accession>
<dbReference type="EMBL" id="BMRP01000010">
    <property type="protein sequence ID" value="GGU65527.1"/>
    <property type="molecule type" value="Genomic_DNA"/>
</dbReference>
<dbReference type="Pfam" id="PF08241">
    <property type="entry name" value="Methyltransf_11"/>
    <property type="match status" value="1"/>
</dbReference>
<gene>
    <name evidence="4" type="ORF">GCM10010211_33370</name>
</gene>
<keyword evidence="5" id="KW-1185">Reference proteome</keyword>
<comment type="caution">
    <text evidence="4">The sequence shown here is derived from an EMBL/GenBank/DDBJ whole genome shotgun (WGS) entry which is preliminary data.</text>
</comment>
<evidence type="ECO:0000256" key="1">
    <source>
        <dbReference type="ARBA" id="ARBA00022679"/>
    </source>
</evidence>
<dbReference type="CDD" id="cd02440">
    <property type="entry name" value="AdoMet_MTases"/>
    <property type="match status" value="1"/>
</dbReference>
<feature type="region of interest" description="Disordered" evidence="2">
    <location>
        <begin position="1"/>
        <end position="20"/>
    </location>
</feature>
<evidence type="ECO:0000313" key="5">
    <source>
        <dbReference type="Proteomes" id="UP000654471"/>
    </source>
</evidence>
<feature type="domain" description="Methyltransferase type 11" evidence="3">
    <location>
        <begin position="54"/>
        <end position="145"/>
    </location>
</feature>
<dbReference type="Gene3D" id="3.40.50.150">
    <property type="entry name" value="Vaccinia Virus protein VP39"/>
    <property type="match status" value="1"/>
</dbReference>
<keyword evidence="4" id="KW-0489">Methyltransferase</keyword>
<evidence type="ECO:0000256" key="2">
    <source>
        <dbReference type="SAM" id="MobiDB-lite"/>
    </source>
</evidence>
<dbReference type="SUPFAM" id="SSF53335">
    <property type="entry name" value="S-adenosyl-L-methionine-dependent methyltransferases"/>
    <property type="match status" value="1"/>
</dbReference>
<dbReference type="GO" id="GO:0008168">
    <property type="term" value="F:methyltransferase activity"/>
    <property type="evidence" value="ECO:0007669"/>
    <property type="project" value="UniProtKB-KW"/>
</dbReference>
<reference evidence="5" key="1">
    <citation type="journal article" date="2019" name="Int. J. Syst. Evol. Microbiol.">
        <title>The Global Catalogue of Microorganisms (GCM) 10K type strain sequencing project: providing services to taxonomists for standard genome sequencing and annotation.</title>
        <authorList>
            <consortium name="The Broad Institute Genomics Platform"/>
            <consortium name="The Broad Institute Genome Sequencing Center for Infectious Disease"/>
            <person name="Wu L."/>
            <person name="Ma J."/>
        </authorList>
    </citation>
    <scope>NUCLEOTIDE SEQUENCE [LARGE SCALE GENOMIC DNA]</scope>
    <source>
        <strain evidence="5">JCM 3399</strain>
    </source>
</reference>
<dbReference type="InterPro" id="IPR029063">
    <property type="entry name" value="SAM-dependent_MTases_sf"/>
</dbReference>
<evidence type="ECO:0000259" key="3">
    <source>
        <dbReference type="Pfam" id="PF08241"/>
    </source>
</evidence>
<proteinExistence type="predicted"/>
<protein>
    <submittedName>
        <fullName evidence="4">Methyltransferase</fullName>
    </submittedName>
</protein>
<keyword evidence="1" id="KW-0808">Transferase</keyword>
<name>A0ABQ2V614_9ACTN</name>
<dbReference type="GO" id="GO:0032259">
    <property type="term" value="P:methylation"/>
    <property type="evidence" value="ECO:0007669"/>
    <property type="project" value="UniProtKB-KW"/>
</dbReference>
<dbReference type="Proteomes" id="UP000654471">
    <property type="component" value="Unassembled WGS sequence"/>
</dbReference>
<evidence type="ECO:0000313" key="4">
    <source>
        <dbReference type="EMBL" id="GGU65527.1"/>
    </source>
</evidence>
<dbReference type="RefSeq" id="WP_229852305.1">
    <property type="nucleotide sequence ID" value="NZ_BMRP01000010.1"/>
</dbReference>
<dbReference type="InterPro" id="IPR013216">
    <property type="entry name" value="Methyltransf_11"/>
</dbReference>
<organism evidence="4 5">
    <name type="scientific">Streptomyces albospinus</name>
    <dbReference type="NCBI Taxonomy" id="285515"/>
    <lineage>
        <taxon>Bacteria</taxon>
        <taxon>Bacillati</taxon>
        <taxon>Actinomycetota</taxon>
        <taxon>Actinomycetes</taxon>
        <taxon>Kitasatosporales</taxon>
        <taxon>Streptomycetaceae</taxon>
        <taxon>Streptomyces</taxon>
    </lineage>
</organism>
<dbReference type="PANTHER" id="PTHR43861">
    <property type="entry name" value="TRANS-ACONITATE 2-METHYLTRANSFERASE-RELATED"/>
    <property type="match status" value="1"/>
</dbReference>
<sequence>MAQQPATPAPYRSGMLSNDTPRERDRLEAIQRNVDAFTTGILDGLPLQASWHCLELGAGAGSIAYWLAGRCPDGRVVAVDLDTRHLDGDRAPNLEIQEADITHDDYAPGSFDLIHARYLYCHLPTRDAMVERAARWLAPGGWLVVEEPYHLPAETSPFPVVQRLLAAYQRMYRDHGADMTWARSLPARLARSGLGEVSFTGNLGCMGGLDKDRWRPLIAQAAPALLAEGLVTEADVREFSDLLDDPAFIDIPQVTVSAWGRRPSRLADPCPQAGRG</sequence>
<dbReference type="PANTHER" id="PTHR43861:SF3">
    <property type="entry name" value="PUTATIVE (AFU_ORTHOLOGUE AFUA_2G14390)-RELATED"/>
    <property type="match status" value="1"/>
</dbReference>